<evidence type="ECO:0000256" key="1">
    <source>
        <dbReference type="SAM" id="Phobius"/>
    </source>
</evidence>
<dbReference type="AlphaFoldDB" id="A0A5Q4ZTB1"/>
<organism evidence="2">
    <name type="scientific">Aliivibrio wodanis</name>
    <dbReference type="NCBI Taxonomy" id="80852"/>
    <lineage>
        <taxon>Bacteria</taxon>
        <taxon>Pseudomonadati</taxon>
        <taxon>Pseudomonadota</taxon>
        <taxon>Gammaproteobacteria</taxon>
        <taxon>Vibrionales</taxon>
        <taxon>Vibrionaceae</taxon>
        <taxon>Aliivibrio</taxon>
    </lineage>
</organism>
<dbReference type="EMBL" id="LR721750">
    <property type="protein sequence ID" value="VVV02859.1"/>
    <property type="molecule type" value="Genomic_DNA"/>
</dbReference>
<keyword evidence="1" id="KW-0812">Transmembrane</keyword>
<accession>A0A5Q4ZTB1</accession>
<protein>
    <submittedName>
        <fullName evidence="2">Uncharacterized protein</fullName>
    </submittedName>
</protein>
<feature type="transmembrane region" description="Helical" evidence="1">
    <location>
        <begin position="6"/>
        <end position="27"/>
    </location>
</feature>
<proteinExistence type="predicted"/>
<gene>
    <name evidence="2" type="ORF">AW0309160_00184</name>
</gene>
<name>A0A5Q4ZTB1_9GAMM</name>
<evidence type="ECO:0000313" key="2">
    <source>
        <dbReference type="EMBL" id="VVV02859.1"/>
    </source>
</evidence>
<keyword evidence="1" id="KW-0472">Membrane</keyword>
<sequence>MSKFKPYLIVIALMSSISAIHFFSMVYTSKQHDAGKGAYSNKEEGELLYTRTFTGESLSDLFGMDYSKFIQVDKVALEAEGNNKPQILLNDVPVTIRAISKKGDISIVYVLYQQDGEERKDKVAMNDELFGYKLSNVTNGVLTFERDDEVLNFTIFKTKKNDEGKQK</sequence>
<reference evidence="2" key="1">
    <citation type="submission" date="2019-09" db="EMBL/GenBank/DDBJ databases">
        <authorList>
            <person name="Hjerde E."/>
        </authorList>
    </citation>
    <scope>NUCLEOTIDE SEQUENCE</scope>
    <source>
        <strain evidence="2">06/09/160</strain>
    </source>
</reference>
<keyword evidence="1" id="KW-1133">Transmembrane helix</keyword>